<protein>
    <submittedName>
        <fullName evidence="2">Uncharacterized protein</fullName>
    </submittedName>
</protein>
<evidence type="ECO:0000313" key="3">
    <source>
        <dbReference type="Proteomes" id="UP000001064"/>
    </source>
</evidence>
<proteinExistence type="predicted"/>
<dbReference type="RefSeq" id="XP_003288201.1">
    <property type="nucleotide sequence ID" value="XM_003288153.1"/>
</dbReference>
<dbReference type="AlphaFoldDB" id="F0ZLB5"/>
<dbReference type="eggNOG" id="ENOG502RIE2">
    <property type="taxonomic scope" value="Eukaryota"/>
</dbReference>
<dbReference type="OrthoDB" id="10467749at2759"/>
<evidence type="ECO:0000256" key="1">
    <source>
        <dbReference type="SAM" id="SignalP"/>
    </source>
</evidence>
<dbReference type="EMBL" id="GL871065">
    <property type="protein sequence ID" value="EGC35275.1"/>
    <property type="molecule type" value="Genomic_DNA"/>
</dbReference>
<dbReference type="Proteomes" id="UP000001064">
    <property type="component" value="Unassembled WGS sequence"/>
</dbReference>
<dbReference type="KEGG" id="dpp:DICPUDRAFT_79023"/>
<accession>F0ZLB5</accession>
<dbReference type="GeneID" id="10501618"/>
<gene>
    <name evidence="2" type="ORF">DICPUDRAFT_79023</name>
</gene>
<evidence type="ECO:0000313" key="2">
    <source>
        <dbReference type="EMBL" id="EGC35275.1"/>
    </source>
</evidence>
<sequence length="136" mass="15386">MKINLKLIIFIVLIVLFNSCIIKGDILETDEIDGLHDECYNVKCPNPVLKNHCIWGHRPLGRYLDHQSTKGKGYKATLCCPICLIENETFCNHSSKGESDPNLKYLSGIVYICPQGNTDCNLKTNQCEVIPEYMHA</sequence>
<keyword evidence="3" id="KW-1185">Reference proteome</keyword>
<keyword evidence="1" id="KW-0732">Signal</keyword>
<organism evidence="2 3">
    <name type="scientific">Dictyostelium purpureum</name>
    <name type="common">Slime mold</name>
    <dbReference type="NCBI Taxonomy" id="5786"/>
    <lineage>
        <taxon>Eukaryota</taxon>
        <taxon>Amoebozoa</taxon>
        <taxon>Evosea</taxon>
        <taxon>Eumycetozoa</taxon>
        <taxon>Dictyostelia</taxon>
        <taxon>Dictyosteliales</taxon>
        <taxon>Dictyosteliaceae</taxon>
        <taxon>Dictyostelium</taxon>
    </lineage>
</organism>
<dbReference type="VEuPathDB" id="AmoebaDB:DICPUDRAFT_79023"/>
<reference evidence="3" key="1">
    <citation type="journal article" date="2011" name="Genome Biol.">
        <title>Comparative genomics of the social amoebae Dictyostelium discoideum and Dictyostelium purpureum.</title>
        <authorList>
            <consortium name="US DOE Joint Genome Institute (JGI-PGF)"/>
            <person name="Sucgang R."/>
            <person name="Kuo A."/>
            <person name="Tian X."/>
            <person name="Salerno W."/>
            <person name="Parikh A."/>
            <person name="Feasley C.L."/>
            <person name="Dalin E."/>
            <person name="Tu H."/>
            <person name="Huang E."/>
            <person name="Barry K."/>
            <person name="Lindquist E."/>
            <person name="Shapiro H."/>
            <person name="Bruce D."/>
            <person name="Schmutz J."/>
            <person name="Salamov A."/>
            <person name="Fey P."/>
            <person name="Gaudet P."/>
            <person name="Anjard C."/>
            <person name="Babu M.M."/>
            <person name="Basu S."/>
            <person name="Bushmanova Y."/>
            <person name="van der Wel H."/>
            <person name="Katoh-Kurasawa M."/>
            <person name="Dinh C."/>
            <person name="Coutinho P.M."/>
            <person name="Saito T."/>
            <person name="Elias M."/>
            <person name="Schaap P."/>
            <person name="Kay R.R."/>
            <person name="Henrissat B."/>
            <person name="Eichinger L."/>
            <person name="Rivero F."/>
            <person name="Putnam N.H."/>
            <person name="West C.M."/>
            <person name="Loomis W.F."/>
            <person name="Chisholm R.L."/>
            <person name="Shaulsky G."/>
            <person name="Strassmann J.E."/>
            <person name="Queller D.C."/>
            <person name="Kuspa A."/>
            <person name="Grigoriev I.V."/>
        </authorList>
    </citation>
    <scope>NUCLEOTIDE SEQUENCE [LARGE SCALE GENOMIC DNA]</scope>
    <source>
        <strain evidence="3">QSDP1</strain>
    </source>
</reference>
<dbReference type="FunCoup" id="F0ZLB5">
    <property type="interactions" value="937"/>
</dbReference>
<feature type="chain" id="PRO_5003262566" evidence="1">
    <location>
        <begin position="25"/>
        <end position="136"/>
    </location>
</feature>
<name>F0ZLB5_DICPU</name>
<dbReference type="OMA" id="NDECSGV"/>
<feature type="signal peptide" evidence="1">
    <location>
        <begin position="1"/>
        <end position="24"/>
    </location>
</feature>
<dbReference type="InParanoid" id="F0ZLB5"/>